<proteinExistence type="predicted"/>
<name>A0AAV2HHJ0_LYMST</name>
<feature type="compositionally biased region" description="Basic and acidic residues" evidence="1">
    <location>
        <begin position="1"/>
        <end position="11"/>
    </location>
</feature>
<feature type="compositionally biased region" description="Basic and acidic residues" evidence="1">
    <location>
        <begin position="43"/>
        <end position="52"/>
    </location>
</feature>
<keyword evidence="3" id="KW-1185">Reference proteome</keyword>
<gene>
    <name evidence="2" type="ORF">GSLYS_00007469001</name>
</gene>
<feature type="region of interest" description="Disordered" evidence="1">
    <location>
        <begin position="1"/>
        <end position="192"/>
    </location>
</feature>
<evidence type="ECO:0000313" key="3">
    <source>
        <dbReference type="Proteomes" id="UP001497497"/>
    </source>
</evidence>
<dbReference type="Proteomes" id="UP001497497">
    <property type="component" value="Unassembled WGS sequence"/>
</dbReference>
<dbReference type="EMBL" id="CAXITT010000144">
    <property type="protein sequence ID" value="CAL1533509.1"/>
    <property type="molecule type" value="Genomic_DNA"/>
</dbReference>
<evidence type="ECO:0000256" key="1">
    <source>
        <dbReference type="SAM" id="MobiDB-lite"/>
    </source>
</evidence>
<feature type="compositionally biased region" description="Basic and acidic residues" evidence="1">
    <location>
        <begin position="84"/>
        <end position="94"/>
    </location>
</feature>
<sequence length="285" mass="31985">MIDARTEKETNPRAPPQADTSEALITVWDSTATGPPSCCDMNENSRRDEHKVSVSPASGDPVFGRDFGDPDASCKAGSDVVVLKYEKPWAERSPIKLSSDSENENEVKRESQHVKKQKDLDGEANANENALTSPSRRTLGGTLLNHPSGSADDVPPEENKVPRKRRLPPVSPDRKRNRKTQNTRPEGEAHLLFSGAVIPQTVQRRVDLVYKPHSSRATGCVLRLPDRRLELEKRKRATKRQEPRQERNVTIVTTDPPLVDDDSFFHIMLFLVALLTQCMVLFRLH</sequence>
<feature type="compositionally biased region" description="Basic and acidic residues" evidence="1">
    <location>
        <begin position="105"/>
        <end position="121"/>
    </location>
</feature>
<comment type="caution">
    <text evidence="2">The sequence shown here is derived from an EMBL/GenBank/DDBJ whole genome shotgun (WGS) entry which is preliminary data.</text>
</comment>
<accession>A0AAV2HHJ0</accession>
<organism evidence="2 3">
    <name type="scientific">Lymnaea stagnalis</name>
    <name type="common">Great pond snail</name>
    <name type="synonym">Helix stagnalis</name>
    <dbReference type="NCBI Taxonomy" id="6523"/>
    <lineage>
        <taxon>Eukaryota</taxon>
        <taxon>Metazoa</taxon>
        <taxon>Spiralia</taxon>
        <taxon>Lophotrochozoa</taxon>
        <taxon>Mollusca</taxon>
        <taxon>Gastropoda</taxon>
        <taxon>Heterobranchia</taxon>
        <taxon>Euthyneura</taxon>
        <taxon>Panpulmonata</taxon>
        <taxon>Hygrophila</taxon>
        <taxon>Lymnaeoidea</taxon>
        <taxon>Lymnaeidae</taxon>
        <taxon>Lymnaea</taxon>
    </lineage>
</organism>
<feature type="compositionally biased region" description="Polar residues" evidence="1">
    <location>
        <begin position="126"/>
        <end position="136"/>
    </location>
</feature>
<dbReference type="AlphaFoldDB" id="A0AAV2HHJ0"/>
<reference evidence="2 3" key="1">
    <citation type="submission" date="2024-04" db="EMBL/GenBank/DDBJ databases">
        <authorList>
            <consortium name="Genoscope - CEA"/>
            <person name="William W."/>
        </authorList>
    </citation>
    <scope>NUCLEOTIDE SEQUENCE [LARGE SCALE GENOMIC DNA]</scope>
</reference>
<evidence type="ECO:0000313" key="2">
    <source>
        <dbReference type="EMBL" id="CAL1533509.1"/>
    </source>
</evidence>
<protein>
    <submittedName>
        <fullName evidence="2">Uncharacterized protein</fullName>
    </submittedName>
</protein>